<dbReference type="AlphaFoldDB" id="A0A5C5X3P0"/>
<dbReference type="Proteomes" id="UP000317243">
    <property type="component" value="Unassembled WGS sequence"/>
</dbReference>
<gene>
    <name evidence="2" type="ORF">KOR42_01880</name>
</gene>
<proteinExistence type="predicted"/>
<reference evidence="2 3" key="1">
    <citation type="submission" date="2019-02" db="EMBL/GenBank/DDBJ databases">
        <title>Deep-cultivation of Planctomycetes and their phenomic and genomic characterization uncovers novel biology.</title>
        <authorList>
            <person name="Wiegand S."/>
            <person name="Jogler M."/>
            <person name="Boedeker C."/>
            <person name="Pinto D."/>
            <person name="Vollmers J."/>
            <person name="Rivas-Marin E."/>
            <person name="Kohn T."/>
            <person name="Peeters S.H."/>
            <person name="Heuer A."/>
            <person name="Rast P."/>
            <person name="Oberbeckmann S."/>
            <person name="Bunk B."/>
            <person name="Jeske O."/>
            <person name="Meyerdierks A."/>
            <person name="Storesund J.E."/>
            <person name="Kallscheuer N."/>
            <person name="Luecker S."/>
            <person name="Lage O.M."/>
            <person name="Pohl T."/>
            <person name="Merkel B.J."/>
            <person name="Hornburger P."/>
            <person name="Mueller R.-W."/>
            <person name="Bruemmer F."/>
            <person name="Labrenz M."/>
            <person name="Spormann A.M."/>
            <person name="Op Den Camp H."/>
            <person name="Overmann J."/>
            <person name="Amann R."/>
            <person name="Jetten M.S.M."/>
            <person name="Mascher T."/>
            <person name="Medema M.H."/>
            <person name="Devos D.P."/>
            <person name="Kaster A.-K."/>
            <person name="Ovreas L."/>
            <person name="Rohde M."/>
            <person name="Galperin M.Y."/>
            <person name="Jogler C."/>
        </authorList>
    </citation>
    <scope>NUCLEOTIDE SEQUENCE [LARGE SCALE GENOMIC DNA]</scope>
    <source>
        <strain evidence="2 3">KOR42</strain>
    </source>
</reference>
<evidence type="ECO:0000259" key="1">
    <source>
        <dbReference type="Pfam" id="PF03372"/>
    </source>
</evidence>
<accession>A0A5C5X3P0</accession>
<name>A0A5C5X3P0_9PLAN</name>
<dbReference type="SUPFAM" id="SSF56219">
    <property type="entry name" value="DNase I-like"/>
    <property type="match status" value="1"/>
</dbReference>
<dbReference type="Pfam" id="PF03372">
    <property type="entry name" value="Exo_endo_phos"/>
    <property type="match status" value="1"/>
</dbReference>
<evidence type="ECO:0000313" key="2">
    <source>
        <dbReference type="EMBL" id="TWT56833.1"/>
    </source>
</evidence>
<feature type="domain" description="Endonuclease/exonuclease/phosphatase" evidence="1">
    <location>
        <begin position="1"/>
        <end position="137"/>
    </location>
</feature>
<comment type="caution">
    <text evidence="2">The sequence shown here is derived from an EMBL/GenBank/DDBJ whole genome shotgun (WGS) entry which is preliminary data.</text>
</comment>
<dbReference type="Gene3D" id="3.60.10.10">
    <property type="entry name" value="Endonuclease/exonuclease/phosphatase"/>
    <property type="match status" value="1"/>
</dbReference>
<dbReference type="InterPro" id="IPR005135">
    <property type="entry name" value="Endo/exonuclease/phosphatase"/>
</dbReference>
<dbReference type="EMBL" id="SIHI01000001">
    <property type="protein sequence ID" value="TWT56833.1"/>
    <property type="molecule type" value="Genomic_DNA"/>
</dbReference>
<sequence length="156" mass="17115">MAVFSRVPFVDSGFHHVGQSVRPVFRGQLQLADELIGILGFHVLPPTRSAGAKSRNEDLVAIAQIAEESPHPMIVLGDMNCSPWSPYFRDVCRTGKLRDARIGFEISGTWPAGNPIVRLPIDHILVSPEFSVTSFSNCNNISSEHLPVLATLRLAE</sequence>
<keyword evidence="3" id="KW-1185">Reference proteome</keyword>
<organism evidence="2 3">
    <name type="scientific">Thalassoglobus neptunius</name>
    <dbReference type="NCBI Taxonomy" id="1938619"/>
    <lineage>
        <taxon>Bacteria</taxon>
        <taxon>Pseudomonadati</taxon>
        <taxon>Planctomycetota</taxon>
        <taxon>Planctomycetia</taxon>
        <taxon>Planctomycetales</taxon>
        <taxon>Planctomycetaceae</taxon>
        <taxon>Thalassoglobus</taxon>
    </lineage>
</organism>
<evidence type="ECO:0000313" key="3">
    <source>
        <dbReference type="Proteomes" id="UP000317243"/>
    </source>
</evidence>
<dbReference type="InterPro" id="IPR036691">
    <property type="entry name" value="Endo/exonu/phosph_ase_sf"/>
</dbReference>
<protein>
    <recommendedName>
        <fullName evidence="1">Endonuclease/exonuclease/phosphatase domain-containing protein</fullName>
    </recommendedName>
</protein>
<dbReference type="GO" id="GO:0003824">
    <property type="term" value="F:catalytic activity"/>
    <property type="evidence" value="ECO:0007669"/>
    <property type="project" value="InterPro"/>
</dbReference>